<reference evidence="1" key="1">
    <citation type="submission" date="2021-01" db="EMBL/GenBank/DDBJ databases">
        <title>Whole genome shotgun sequence of Sphaerimonospora thailandensis NBRC 107569.</title>
        <authorList>
            <person name="Komaki H."/>
            <person name="Tamura T."/>
        </authorList>
    </citation>
    <scope>NUCLEOTIDE SEQUENCE</scope>
    <source>
        <strain evidence="1">NBRC 107569</strain>
    </source>
</reference>
<gene>
    <name evidence="1" type="ORF">Mth01_17260</name>
</gene>
<evidence type="ECO:0000313" key="2">
    <source>
        <dbReference type="Proteomes" id="UP000610966"/>
    </source>
</evidence>
<dbReference type="EMBL" id="BOOG01000015">
    <property type="protein sequence ID" value="GIH69473.1"/>
    <property type="molecule type" value="Genomic_DNA"/>
</dbReference>
<comment type="caution">
    <text evidence="1">The sequence shown here is derived from an EMBL/GenBank/DDBJ whole genome shotgun (WGS) entry which is preliminary data.</text>
</comment>
<dbReference type="AlphaFoldDB" id="A0A8J3R6R8"/>
<dbReference type="Proteomes" id="UP000610966">
    <property type="component" value="Unassembled WGS sequence"/>
</dbReference>
<sequence length="72" mass="7624">MATFRVDDIARLLPAAGPGLTVYAIAHAASLRHPGIGPATVSAVLAVLIRECRAVRVDAPDGNHRYHLTENP</sequence>
<keyword evidence="2" id="KW-1185">Reference proteome</keyword>
<name>A0A8J3R6R8_9ACTN</name>
<proteinExistence type="predicted"/>
<organism evidence="1 2">
    <name type="scientific">Sphaerimonospora thailandensis</name>
    <dbReference type="NCBI Taxonomy" id="795644"/>
    <lineage>
        <taxon>Bacteria</taxon>
        <taxon>Bacillati</taxon>
        <taxon>Actinomycetota</taxon>
        <taxon>Actinomycetes</taxon>
        <taxon>Streptosporangiales</taxon>
        <taxon>Streptosporangiaceae</taxon>
        <taxon>Sphaerimonospora</taxon>
    </lineage>
</organism>
<dbReference type="RefSeq" id="WP_204014118.1">
    <property type="nucleotide sequence ID" value="NZ_BOOG01000015.1"/>
</dbReference>
<accession>A0A8J3R6R8</accession>
<protein>
    <submittedName>
        <fullName evidence="1">Uncharacterized protein</fullName>
    </submittedName>
</protein>
<evidence type="ECO:0000313" key="1">
    <source>
        <dbReference type="EMBL" id="GIH69473.1"/>
    </source>
</evidence>